<evidence type="ECO:0000259" key="1">
    <source>
        <dbReference type="Pfam" id="PF01814"/>
    </source>
</evidence>
<organism evidence="2 4">
    <name type="scientific">Phenylobacterium glaciei</name>
    <dbReference type="NCBI Taxonomy" id="2803784"/>
    <lineage>
        <taxon>Bacteria</taxon>
        <taxon>Pseudomonadati</taxon>
        <taxon>Pseudomonadota</taxon>
        <taxon>Alphaproteobacteria</taxon>
        <taxon>Caulobacterales</taxon>
        <taxon>Caulobacteraceae</taxon>
        <taxon>Phenylobacterium</taxon>
    </lineage>
</organism>
<evidence type="ECO:0000313" key="4">
    <source>
        <dbReference type="Proteomes" id="UP000622580"/>
    </source>
</evidence>
<dbReference type="Pfam" id="PF01814">
    <property type="entry name" value="Hemerythrin"/>
    <property type="match status" value="1"/>
</dbReference>
<gene>
    <name evidence="2" type="ORF">JKL49_00470</name>
    <name evidence="3" type="ORF">JKL49_02435</name>
</gene>
<name>A0A941CW84_9CAUL</name>
<sequence>MKLNCDRSTHDFYAPIHKGIRLGLCQMLTRLGAADAGDPGLIRMLADLRAQLALSDQHLTHEDAVIHTALEARAPGATSRLEQAHDHHRASFEDLEALIGRVERADGTEKNSLLRALYLRFSLFVADDFAHMAEEEQLMLPILQSLFSDEELMALEDAIVSQIPPEEMMAVAGLMIPAATRTDRIGMLSAMRANAPAEAFGAILAVAVQPNISADDFAHLSEGLGLAA</sequence>
<dbReference type="EMBL" id="CP068570">
    <property type="protein sequence ID" value="QQZ50490.1"/>
    <property type="molecule type" value="Genomic_DNA"/>
</dbReference>
<proteinExistence type="predicted"/>
<reference evidence="2" key="2">
    <citation type="submission" date="2021-04" db="EMBL/GenBank/DDBJ databases">
        <title>Draft genome assembly of strain Phenylobacterium sp. 20VBR1 using MiniION and Illumina platforms.</title>
        <authorList>
            <person name="Thomas F.A."/>
            <person name="Krishnan K.P."/>
            <person name="Sinha R.K."/>
        </authorList>
    </citation>
    <scope>NUCLEOTIDE SEQUENCE</scope>
    <source>
        <strain evidence="2">20VBR1</strain>
    </source>
</reference>
<evidence type="ECO:0000313" key="2">
    <source>
        <dbReference type="EMBL" id="MBR7617845.1"/>
    </source>
</evidence>
<dbReference type="AlphaFoldDB" id="A0A941CW84"/>
<dbReference type="EMBL" id="JAGSGD010000001">
    <property type="protein sequence ID" value="MBR7617845.1"/>
    <property type="molecule type" value="Genomic_DNA"/>
</dbReference>
<keyword evidence="4" id="KW-1185">Reference proteome</keyword>
<dbReference type="Gene3D" id="1.20.120.520">
    <property type="entry name" value="nmb1532 protein domain like"/>
    <property type="match status" value="1"/>
</dbReference>
<feature type="domain" description="Hemerythrin-like" evidence="1">
    <location>
        <begin position="27"/>
        <end position="143"/>
    </location>
</feature>
<dbReference type="InterPro" id="IPR012312">
    <property type="entry name" value="Hemerythrin-like"/>
</dbReference>
<protein>
    <submittedName>
        <fullName evidence="2">Hemerythrin domain-containing protein</fullName>
    </submittedName>
</protein>
<reference evidence="3" key="1">
    <citation type="submission" date="2021-01" db="EMBL/GenBank/DDBJ databases">
        <title>Genome sequence of Phenylobacterium sp. 20VBR1 isolated from a valley glaceir, Ny-Alesund, Svalbard.</title>
        <authorList>
            <person name="Thomas F.A."/>
            <person name="Krishnan K.P."/>
            <person name="Sinha R.K."/>
        </authorList>
    </citation>
    <scope>NUCLEOTIDE SEQUENCE</scope>
    <source>
        <strain evidence="3">20VBR1</strain>
    </source>
</reference>
<evidence type="ECO:0000313" key="3">
    <source>
        <dbReference type="EMBL" id="QQZ50490.1"/>
    </source>
</evidence>
<dbReference type="Proteomes" id="UP000622580">
    <property type="component" value="Unassembled WGS sequence"/>
</dbReference>
<dbReference type="RefSeq" id="WP_215337404.1">
    <property type="nucleotide sequence ID" value="NZ_JAGSGD010000001.1"/>
</dbReference>
<accession>A0A941CW84</accession>